<feature type="transmembrane region" description="Helical" evidence="1">
    <location>
        <begin position="420"/>
        <end position="443"/>
    </location>
</feature>
<keyword evidence="1" id="KW-0472">Membrane</keyword>
<sequence length="486" mass="54067">MGITTPELVHLHQIRLTLLTGIKMQHIANLKHIIHPQRTKIIGCKAHNVKSQPSSSLLVEILVYIVFALAQWDITLSNYIAPAHQCASPRLSPHRGLIGRNSYSGYRIAPGLTYFSPLSLMAMLYFVLVKPVIGSLSLLAVLLVIAPVVSFIISLTSQYHDDYNWIEIYGVNAMTMSRYPGLSLVGAILVALVAIALMQLVAKISLQATRFFCCENFTVTSRFHGGYPQAPSNHFHPPNRHHHLGVHWQYNHKPGFVITTLKLTLFHLLNALLGIVAFTVVITSVHIAFALIPLCCVGLLVFRGVVVLVQWLAKLDVKLANYVASPDEERVSLGVHGDEVGGFVDLRLSPELSYFSPVSVLGALYFATVKLVISVLSLVVVSVFALLPAMLFAFNDDDEHMHMWFKVGHHKYKDLCKDPFAFYIVWGCLFILSIVCMHVIAWISRFTTLFFCSERITASEYTIPVVEYPATATTATVYGSNIPTRL</sequence>
<evidence type="ECO:0000313" key="4">
    <source>
        <dbReference type="Proteomes" id="UP000277300"/>
    </source>
</evidence>
<dbReference type="AlphaFoldDB" id="A0A3F2RRY2"/>
<keyword evidence="1" id="KW-0812">Transmembrane</keyword>
<dbReference type="Proteomes" id="UP000277300">
    <property type="component" value="Unassembled WGS sequence"/>
</dbReference>
<feature type="transmembrane region" description="Helical" evidence="1">
    <location>
        <begin position="136"/>
        <end position="159"/>
    </location>
</feature>
<accession>A0A3F2RRY2</accession>
<evidence type="ECO:0000313" key="2">
    <source>
        <dbReference type="EMBL" id="RLN47820.1"/>
    </source>
</evidence>
<proteinExistence type="predicted"/>
<dbReference type="OrthoDB" id="116835at2759"/>
<dbReference type="EMBL" id="MBAD02002403">
    <property type="protein sequence ID" value="RLN47820.1"/>
    <property type="molecule type" value="Genomic_DNA"/>
</dbReference>
<feature type="transmembrane region" description="Helical" evidence="1">
    <location>
        <begin position="263"/>
        <end position="282"/>
    </location>
</feature>
<feature type="transmembrane region" description="Helical" evidence="1">
    <location>
        <begin position="179"/>
        <end position="202"/>
    </location>
</feature>
<feature type="transmembrane region" description="Helical" evidence="1">
    <location>
        <begin position="288"/>
        <end position="309"/>
    </location>
</feature>
<feature type="transmembrane region" description="Helical" evidence="1">
    <location>
        <begin position="111"/>
        <end position="129"/>
    </location>
</feature>
<evidence type="ECO:0000313" key="3">
    <source>
        <dbReference type="EMBL" id="RLN63035.1"/>
    </source>
</evidence>
<evidence type="ECO:0000256" key="1">
    <source>
        <dbReference type="SAM" id="Phobius"/>
    </source>
</evidence>
<comment type="caution">
    <text evidence="3">The sequence shown here is derived from an EMBL/GenBank/DDBJ whole genome shotgun (WGS) entry which is preliminary data.</text>
</comment>
<keyword evidence="1" id="KW-1133">Transmembrane helix</keyword>
<reference evidence="4 5" key="1">
    <citation type="submission" date="2018-07" db="EMBL/GenBank/DDBJ databases">
        <title>Genome sequencing of oomycete isolates from Chile give support for New Zealand origin for Phytophthora kernoviae and make available the first Nothophytophthora sp. genome.</title>
        <authorList>
            <person name="Studholme D.J."/>
            <person name="Sanfuentes E."/>
            <person name="Panda P."/>
            <person name="Hill R."/>
            <person name="Sambles C."/>
            <person name="Grant M."/>
            <person name="Williams N.M."/>
            <person name="Mcdougal R.L."/>
        </authorList>
    </citation>
    <scope>NUCLEOTIDE SEQUENCE [LARGE SCALE GENOMIC DNA]</scope>
    <source>
        <strain evidence="3">Chile6</strain>
        <strain evidence="2">Chile7</strain>
    </source>
</reference>
<gene>
    <name evidence="2" type="ORF">BBJ29_009030</name>
    <name evidence="3" type="ORF">BBP00_00004375</name>
</gene>
<name>A0A3F2RRY2_9STRA</name>
<organism evidence="3 4">
    <name type="scientific">Phytophthora kernoviae</name>
    <dbReference type="NCBI Taxonomy" id="325452"/>
    <lineage>
        <taxon>Eukaryota</taxon>
        <taxon>Sar</taxon>
        <taxon>Stramenopiles</taxon>
        <taxon>Oomycota</taxon>
        <taxon>Peronosporomycetes</taxon>
        <taxon>Peronosporales</taxon>
        <taxon>Peronosporaceae</taxon>
        <taxon>Phytophthora</taxon>
    </lineage>
</organism>
<protein>
    <submittedName>
        <fullName evidence="3">Uncharacterized protein</fullName>
    </submittedName>
</protein>
<dbReference type="Proteomes" id="UP000284657">
    <property type="component" value="Unassembled WGS sequence"/>
</dbReference>
<evidence type="ECO:0000313" key="5">
    <source>
        <dbReference type="Proteomes" id="UP000284657"/>
    </source>
</evidence>
<feature type="transmembrane region" description="Helical" evidence="1">
    <location>
        <begin position="371"/>
        <end position="394"/>
    </location>
</feature>
<dbReference type="EMBL" id="MBDO02000105">
    <property type="protein sequence ID" value="RLN63035.1"/>
    <property type="molecule type" value="Genomic_DNA"/>
</dbReference>